<evidence type="ECO:0000256" key="9">
    <source>
        <dbReference type="SAM" id="MobiDB-lite"/>
    </source>
</evidence>
<keyword evidence="3 8" id="KW-0349">Heme</keyword>
<dbReference type="OMA" id="HSEGIGK"/>
<evidence type="ECO:0000256" key="4">
    <source>
        <dbReference type="ARBA" id="ARBA00022723"/>
    </source>
</evidence>
<dbReference type="EMBL" id="LUKN01003915">
    <property type="protein sequence ID" value="OAQ96769.1"/>
    <property type="molecule type" value="Genomic_DNA"/>
</dbReference>
<dbReference type="PANTHER" id="PTHR24305:SF29">
    <property type="entry name" value="BENZOATE-PARA-HYDROXYLASE"/>
    <property type="match status" value="1"/>
</dbReference>
<gene>
    <name evidence="10" type="ORF">LLEC1_00642</name>
</gene>
<dbReference type="Pfam" id="PF00067">
    <property type="entry name" value="p450"/>
    <property type="match status" value="2"/>
</dbReference>
<dbReference type="Proteomes" id="UP000243081">
    <property type="component" value="Unassembled WGS sequence"/>
</dbReference>
<feature type="compositionally biased region" description="Basic and acidic residues" evidence="9">
    <location>
        <begin position="552"/>
        <end position="566"/>
    </location>
</feature>
<dbReference type="InterPro" id="IPR017972">
    <property type="entry name" value="Cyt_P450_CS"/>
</dbReference>
<keyword evidence="7" id="KW-0503">Monooxygenase</keyword>
<dbReference type="InterPro" id="IPR050121">
    <property type="entry name" value="Cytochrome_P450_monoxygenase"/>
</dbReference>
<evidence type="ECO:0000256" key="6">
    <source>
        <dbReference type="ARBA" id="ARBA00023004"/>
    </source>
</evidence>
<dbReference type="SUPFAM" id="SSF48264">
    <property type="entry name" value="Cytochrome P450"/>
    <property type="match status" value="2"/>
</dbReference>
<dbReference type="PANTHER" id="PTHR24305">
    <property type="entry name" value="CYTOCHROME P450"/>
    <property type="match status" value="1"/>
</dbReference>
<evidence type="ECO:0000256" key="1">
    <source>
        <dbReference type="ARBA" id="ARBA00001971"/>
    </source>
</evidence>
<dbReference type="InterPro" id="IPR001128">
    <property type="entry name" value="Cyt_P450"/>
</dbReference>
<comment type="cofactor">
    <cofactor evidence="1 8">
        <name>heme</name>
        <dbReference type="ChEBI" id="CHEBI:30413"/>
    </cofactor>
</comment>
<dbReference type="CDD" id="cd11058">
    <property type="entry name" value="CYP60B-like"/>
    <property type="match status" value="2"/>
</dbReference>
<evidence type="ECO:0000313" key="10">
    <source>
        <dbReference type="EMBL" id="OAQ96769.1"/>
    </source>
</evidence>
<dbReference type="PRINTS" id="PR00463">
    <property type="entry name" value="EP450I"/>
</dbReference>
<dbReference type="GO" id="GO:0004497">
    <property type="term" value="F:monooxygenase activity"/>
    <property type="evidence" value="ECO:0007669"/>
    <property type="project" value="UniProtKB-KW"/>
</dbReference>
<keyword evidence="4 8" id="KW-0479">Metal-binding</keyword>
<dbReference type="InterPro" id="IPR002401">
    <property type="entry name" value="Cyt_P450_E_grp-I"/>
</dbReference>
<reference evidence="10 11" key="1">
    <citation type="submission" date="2016-03" db="EMBL/GenBank/DDBJ databases">
        <title>Fine-scale spatial genetic structure of a fungal parasite of coffee scale insects.</title>
        <authorList>
            <person name="Jackson D."/>
            <person name="Zemenick K.A."/>
            <person name="Malloure B."/>
            <person name="Quandt C.A."/>
            <person name="James T.Y."/>
        </authorList>
    </citation>
    <scope>NUCLEOTIDE SEQUENCE [LARGE SCALE GENOMIC DNA]</scope>
    <source>
        <strain evidence="10 11">UM487</strain>
    </source>
</reference>
<dbReference type="GO" id="GO:0005506">
    <property type="term" value="F:iron ion binding"/>
    <property type="evidence" value="ECO:0007669"/>
    <property type="project" value="InterPro"/>
</dbReference>
<sequence length="954" mass="108270">MAADFINIVKVLVSIYLISSVGRILYSLCLHPLSKFPGPKIWIAFPLLRQIAHIRGLLDARMCDFHRAYGPVVRFGPGEVSFITQDAWRDIYDHKPNQLQRFILPTARRPDIFDSNEADHDRYRKAMSHSFSPRGLLQQEPVVNGYIDMLMGRLHEQAARGTSVDMTMWYTLTLFDVIGDLAFGQSFGGLRDQVIHSTISFTFEAFKLLTYLEAGASFPLLFKLLQLWTPKRLIEARDRKEAHAEETVRRRMADKSLHGRGDFLDSMMRYEGTPQGLNEKELIANASTLIVAGSETTSTILSGLTFYLLRNPEEYRKVADEVRSAYAAEAEIVMSTTAQRLPYMSACFQEAFRLYPPVPSGLQRVAPPEGKTIVAGHEIPPNTKVFVHPLAAYTDPSNWHKPELFLPERWLPDAKSNPSSPFYKDCRNVCQPFSVGPRSCPGRNMAEQEYRLILARIFWNFDLTLCPESKDWTQQRTHYLWEKGPLIIFHPLRKFPGPWLHSLTSIPHTRLTLSGTSHRKHLALHLKYGPVVRIAPNILSFNHPDAMKDLRGHRKAGEPEHSKDPVSIRFNPDNIVGSNREQHTRFRRALAHGFSSQAMLEQEPTFRTYVDQLFARLQENCSNGTEAVDLAKWYTFTAFDMIGDLAFGESFDCLKNSNYHPWVALAFESLKSLAFLIEIGRYPNMDIILKRLLPGGLLSKFAKNKELSTAKVRKRLDSGSNRPDFIGKITEGSRSKRTEMTFEELASNASVLIVAGSETSATLLSAAIFFLTKSPHTLAQLTNEVRGAFDRKDDIGLVNTQGLPYMQAVLEEALRMYPPVAGGGAARLVARGGVLVAGYFVPENTLVENDMWALHHNPKYFTRPDDFIPERWLGDEAFNNDRLDSVKPFSIGPRNCIGMKTRLTSDVKFGILGNATVWEFDIRLAESSHDWYNQSRVYLAWQRPPLNVYLIPRK</sequence>
<dbReference type="PRINTS" id="PR00385">
    <property type="entry name" value="P450"/>
</dbReference>
<dbReference type="InterPro" id="IPR036396">
    <property type="entry name" value="Cyt_P450_sf"/>
</dbReference>
<evidence type="ECO:0000256" key="8">
    <source>
        <dbReference type="PIRSR" id="PIRSR602401-1"/>
    </source>
</evidence>
<keyword evidence="5" id="KW-0560">Oxidoreductase</keyword>
<evidence type="ECO:0000256" key="7">
    <source>
        <dbReference type="ARBA" id="ARBA00023033"/>
    </source>
</evidence>
<name>A0A179I4T6_CORDF</name>
<evidence type="ECO:0000313" key="11">
    <source>
        <dbReference type="Proteomes" id="UP000243081"/>
    </source>
</evidence>
<feature type="binding site" description="axial binding residue" evidence="8">
    <location>
        <position position="440"/>
    </location>
    <ligand>
        <name>heme</name>
        <dbReference type="ChEBI" id="CHEBI:30413"/>
    </ligand>
    <ligandPart>
        <name>Fe</name>
        <dbReference type="ChEBI" id="CHEBI:18248"/>
    </ligandPart>
</feature>
<dbReference type="Gene3D" id="1.10.630.10">
    <property type="entry name" value="Cytochrome P450"/>
    <property type="match status" value="2"/>
</dbReference>
<comment type="similarity">
    <text evidence="2">Belongs to the cytochrome P450 family.</text>
</comment>
<evidence type="ECO:0000256" key="3">
    <source>
        <dbReference type="ARBA" id="ARBA00022617"/>
    </source>
</evidence>
<feature type="region of interest" description="Disordered" evidence="9">
    <location>
        <begin position="552"/>
        <end position="574"/>
    </location>
</feature>
<proteinExistence type="inferred from homology"/>
<evidence type="ECO:0000256" key="2">
    <source>
        <dbReference type="ARBA" id="ARBA00010617"/>
    </source>
</evidence>
<comment type="caution">
    <text evidence="10">The sequence shown here is derived from an EMBL/GenBank/DDBJ whole genome shotgun (WGS) entry which is preliminary data.</text>
</comment>
<dbReference type="OrthoDB" id="5119769at2759"/>
<evidence type="ECO:0000256" key="5">
    <source>
        <dbReference type="ARBA" id="ARBA00023002"/>
    </source>
</evidence>
<protein>
    <submittedName>
        <fullName evidence="10">Uncharacterized protein</fullName>
    </submittedName>
</protein>
<dbReference type="PROSITE" id="PS00086">
    <property type="entry name" value="CYTOCHROME_P450"/>
    <property type="match status" value="2"/>
</dbReference>
<dbReference type="GO" id="GO:0020037">
    <property type="term" value="F:heme binding"/>
    <property type="evidence" value="ECO:0007669"/>
    <property type="project" value="InterPro"/>
</dbReference>
<keyword evidence="11" id="KW-1185">Reference proteome</keyword>
<dbReference type="GO" id="GO:0016705">
    <property type="term" value="F:oxidoreductase activity, acting on paired donors, with incorporation or reduction of molecular oxygen"/>
    <property type="evidence" value="ECO:0007669"/>
    <property type="project" value="InterPro"/>
</dbReference>
<accession>A0A179I4T6</accession>
<dbReference type="AlphaFoldDB" id="A0A179I4T6"/>
<keyword evidence="6 8" id="KW-0408">Iron</keyword>
<organism evidence="10 11">
    <name type="scientific">Cordyceps confragosa</name>
    <name type="common">Lecanicillium lecanii</name>
    <dbReference type="NCBI Taxonomy" id="2714763"/>
    <lineage>
        <taxon>Eukaryota</taxon>
        <taxon>Fungi</taxon>
        <taxon>Dikarya</taxon>
        <taxon>Ascomycota</taxon>
        <taxon>Pezizomycotina</taxon>
        <taxon>Sordariomycetes</taxon>
        <taxon>Hypocreomycetidae</taxon>
        <taxon>Hypocreales</taxon>
        <taxon>Cordycipitaceae</taxon>
        <taxon>Akanthomyces</taxon>
    </lineage>
</organism>